<name>A0A7S8HWY4_FUSCU</name>
<dbReference type="EMBL" id="CP064749">
    <property type="protein sequence ID" value="QPC64328.1"/>
    <property type="molecule type" value="Genomic_DNA"/>
</dbReference>
<feature type="transmembrane region" description="Helical" evidence="2">
    <location>
        <begin position="14"/>
        <end position="35"/>
    </location>
</feature>
<keyword evidence="2" id="KW-1133">Transmembrane helix</keyword>
<reference evidence="3" key="1">
    <citation type="submission" date="2020-11" db="EMBL/GenBank/DDBJ databases">
        <title>The chromosome-scale genome resource for two endophytic Fusarium species: F. culmorum and F. pseudograminearum.</title>
        <authorList>
            <person name="Yuan Z."/>
        </authorList>
    </citation>
    <scope>NUCLEOTIDE SEQUENCE</scope>
    <source>
        <strain evidence="3">Class2-1B</strain>
    </source>
</reference>
<feature type="transmembrane region" description="Helical" evidence="2">
    <location>
        <begin position="191"/>
        <end position="212"/>
    </location>
</feature>
<protein>
    <submittedName>
        <fullName evidence="3">Uncharacterized protein</fullName>
    </submittedName>
</protein>
<feature type="region of interest" description="Disordered" evidence="1">
    <location>
        <begin position="260"/>
        <end position="287"/>
    </location>
</feature>
<keyword evidence="2" id="KW-0812">Transmembrane</keyword>
<organism evidence="3 4">
    <name type="scientific">Fusarium culmorum</name>
    <dbReference type="NCBI Taxonomy" id="5516"/>
    <lineage>
        <taxon>Eukaryota</taxon>
        <taxon>Fungi</taxon>
        <taxon>Dikarya</taxon>
        <taxon>Ascomycota</taxon>
        <taxon>Pezizomycotina</taxon>
        <taxon>Sordariomycetes</taxon>
        <taxon>Hypocreomycetidae</taxon>
        <taxon>Hypocreales</taxon>
        <taxon>Nectriaceae</taxon>
        <taxon>Fusarium</taxon>
    </lineage>
</organism>
<feature type="transmembrane region" description="Helical" evidence="2">
    <location>
        <begin position="162"/>
        <end position="179"/>
    </location>
</feature>
<feature type="compositionally biased region" description="Polar residues" evidence="1">
    <location>
        <begin position="273"/>
        <end position="287"/>
    </location>
</feature>
<evidence type="ECO:0000256" key="1">
    <source>
        <dbReference type="SAM" id="MobiDB-lite"/>
    </source>
</evidence>
<proteinExistence type="predicted"/>
<sequence>MQFLSQSMGWSDCIILAMAPLGIITTIVSAIRVGGPNWPKALIGRSRENTSAVEMELMSSTSHETCELWNGSDVVRCQGLATAKEFICLIPREGVENTTSIRIMRLKEAVDKKLVQEQSMEFSDSERRLIANVKKQNPTIQNGIVGYDKILQTGSKVSTRKARVLVYFGFITYFPSLRFNKDDKHVEGYAFPFSSGGTIILVLGMLLCAHVADRRTGETRYEPVDNWKTQIVWLQPKQAVSDQVFESFALYPQKCPQVMTVSRRDDDTGTPKAPQSGTGSQQSSNVRVTGVDRMTPLHCVAMKNRWLIAYKLLSPASQPADQFAVDNLGRAPIHLAVTRKYPVFTVIEFLSASVDVKSLQI</sequence>
<evidence type="ECO:0000313" key="4">
    <source>
        <dbReference type="Proteomes" id="UP000663297"/>
    </source>
</evidence>
<dbReference type="InterPro" id="IPR036770">
    <property type="entry name" value="Ankyrin_rpt-contain_sf"/>
</dbReference>
<dbReference type="Proteomes" id="UP000663297">
    <property type="component" value="Chromosome 3"/>
</dbReference>
<evidence type="ECO:0000313" key="3">
    <source>
        <dbReference type="EMBL" id="QPC64328.1"/>
    </source>
</evidence>
<dbReference type="AlphaFoldDB" id="A0A7S8HWY4"/>
<dbReference type="SUPFAM" id="SSF48403">
    <property type="entry name" value="Ankyrin repeat"/>
    <property type="match status" value="1"/>
</dbReference>
<evidence type="ECO:0000256" key="2">
    <source>
        <dbReference type="SAM" id="Phobius"/>
    </source>
</evidence>
<keyword evidence="2" id="KW-0472">Membrane</keyword>
<gene>
    <name evidence="3" type="ORF">HYE67_006559</name>
</gene>
<accession>A0A7S8HWY4</accession>
<dbReference type="Gene3D" id="1.25.40.20">
    <property type="entry name" value="Ankyrin repeat-containing domain"/>
    <property type="match status" value="1"/>
</dbReference>